<dbReference type="Gene3D" id="3.40.50.300">
    <property type="entry name" value="P-loop containing nucleotide triphosphate hydrolases"/>
    <property type="match status" value="1"/>
</dbReference>
<dbReference type="InterPro" id="IPR053137">
    <property type="entry name" value="NLR-like"/>
</dbReference>
<dbReference type="InterPro" id="IPR027417">
    <property type="entry name" value="P-loop_NTPase"/>
</dbReference>
<dbReference type="AlphaFoldDB" id="A0A084AHR9"/>
<dbReference type="SUPFAM" id="SSF52540">
    <property type="entry name" value="P-loop containing nucleoside triphosphate hydrolases"/>
    <property type="match status" value="1"/>
</dbReference>
<dbReference type="GO" id="GO:0009116">
    <property type="term" value="P:nucleoside metabolic process"/>
    <property type="evidence" value="ECO:0007669"/>
    <property type="project" value="InterPro"/>
</dbReference>
<dbReference type="Pfam" id="PF13424">
    <property type="entry name" value="TPR_12"/>
    <property type="match status" value="1"/>
</dbReference>
<gene>
    <name evidence="2" type="ORF">S7711_10081</name>
</gene>
<dbReference type="HOGENOM" id="CLU_000288_125_3_1"/>
<dbReference type="EMBL" id="KL648722">
    <property type="protein sequence ID" value="KEY64848.1"/>
    <property type="molecule type" value="Genomic_DNA"/>
</dbReference>
<dbReference type="GO" id="GO:0003824">
    <property type="term" value="F:catalytic activity"/>
    <property type="evidence" value="ECO:0007669"/>
    <property type="project" value="InterPro"/>
</dbReference>
<feature type="non-terminal residue" evidence="2">
    <location>
        <position position="725"/>
    </location>
</feature>
<keyword evidence="3" id="KW-1185">Reference proteome</keyword>
<sequence length="725" mass="81226">MIPKPLYSTTGSIGRHNVVLAHMPGMGKANAAVVAAHCQTSYPNIKLALVVGVYGVVPFVSTDTEIILGDVVISKSVIQHDFGQRLPESFVRKDILLDSLGRPNLEIRALLGKLEGRRGRIMLNKKIVSYLVELQKESDLQAQYPGASYDKLFEASYHHLSDGKACEECKCNGQLIPRIRLKQQDIQPAVHFGLIASSDTMMKSRTERNEITKQEGIIGFEMESAGVWDTFPCIVIKGACDYADSYKSKKWQRYAAATAAASAKAFLEFWEPSVRNRAVNRAAPKFIVPYPSNPDFIKGSDIHQQLKNKLGHAQQTHGTSYQRVSLFGLGGVGKTQIALAYVYWLQEANPAISIFWVHASNADRFHQSYMSIAEEYEIPGYTDPKIDLSLLVKNWLEKKYCEPWLMVLDNADDMQLFFGAPSTVALSSAESSKADNLSAYLPECRQGCLVVTTRNKQLGVRLAQGQQPVEVTQMNENESVQLLRTKLDDMSTASADLSSLASRLEYLPLALAQAASFIQETCITALKYLQLLGDSDKNMVHFLSKEFETVGRDSSAPRAVSQTWILSFQQIKQQHILASELLSFMSLLDRQDIPARFLSHYIEQKDTKEPLGNIELTEALGVLKAFCFITEDKNGSYDMHRLVQLVTRSFASRSEAQAKAFLLYCMAAYFHFEGKWDDAESFSLEAIRISREFFGEHHPNTLKIMANLASTYWNQGRWEEAENLG</sequence>
<dbReference type="SUPFAM" id="SSF53167">
    <property type="entry name" value="Purine and uridine phosphorylases"/>
    <property type="match status" value="1"/>
</dbReference>
<feature type="domain" description="Nucleoside phosphorylase" evidence="1">
    <location>
        <begin position="9"/>
        <end position="245"/>
    </location>
</feature>
<evidence type="ECO:0000313" key="3">
    <source>
        <dbReference type="Proteomes" id="UP000028045"/>
    </source>
</evidence>
<dbReference type="InterPro" id="IPR035994">
    <property type="entry name" value="Nucleoside_phosphorylase_sf"/>
</dbReference>
<dbReference type="OrthoDB" id="626167at2759"/>
<dbReference type="Gene3D" id="1.25.40.10">
    <property type="entry name" value="Tetratricopeptide repeat domain"/>
    <property type="match status" value="1"/>
</dbReference>
<dbReference type="InterPro" id="IPR011990">
    <property type="entry name" value="TPR-like_helical_dom_sf"/>
</dbReference>
<dbReference type="Proteomes" id="UP000028045">
    <property type="component" value="Unassembled WGS sequence"/>
</dbReference>
<reference evidence="2 3" key="1">
    <citation type="journal article" date="2014" name="BMC Genomics">
        <title>Comparative genome sequencing reveals chemotype-specific gene clusters in the toxigenic black mold Stachybotrys.</title>
        <authorList>
            <person name="Semeiks J."/>
            <person name="Borek D."/>
            <person name="Otwinowski Z."/>
            <person name="Grishin N.V."/>
        </authorList>
    </citation>
    <scope>NUCLEOTIDE SEQUENCE [LARGE SCALE GENOMIC DNA]</scope>
    <source>
        <strain evidence="3">CBS 109288 / IBT 7711</strain>
    </source>
</reference>
<dbReference type="PANTHER" id="PTHR46082">
    <property type="entry name" value="ATP/GTP-BINDING PROTEIN-RELATED"/>
    <property type="match status" value="1"/>
</dbReference>
<name>A0A084AHR9_STACB</name>
<protein>
    <recommendedName>
        <fullName evidence="1">Nucleoside phosphorylase domain-containing protein</fullName>
    </recommendedName>
</protein>
<evidence type="ECO:0000259" key="1">
    <source>
        <dbReference type="Pfam" id="PF01048"/>
    </source>
</evidence>
<dbReference type="SUPFAM" id="SSF48452">
    <property type="entry name" value="TPR-like"/>
    <property type="match status" value="1"/>
</dbReference>
<dbReference type="Gene3D" id="3.40.50.1580">
    <property type="entry name" value="Nucleoside phosphorylase domain"/>
    <property type="match status" value="1"/>
</dbReference>
<dbReference type="PANTHER" id="PTHR46082:SF6">
    <property type="entry name" value="AAA+ ATPASE DOMAIN-CONTAINING PROTEIN-RELATED"/>
    <property type="match status" value="1"/>
</dbReference>
<evidence type="ECO:0000313" key="2">
    <source>
        <dbReference type="EMBL" id="KEY64848.1"/>
    </source>
</evidence>
<accession>A0A084AHR9</accession>
<proteinExistence type="predicted"/>
<organism evidence="2 3">
    <name type="scientific">Stachybotrys chartarum (strain CBS 109288 / IBT 7711)</name>
    <name type="common">Toxic black mold</name>
    <name type="synonym">Stilbospora chartarum</name>
    <dbReference type="NCBI Taxonomy" id="1280523"/>
    <lineage>
        <taxon>Eukaryota</taxon>
        <taxon>Fungi</taxon>
        <taxon>Dikarya</taxon>
        <taxon>Ascomycota</taxon>
        <taxon>Pezizomycotina</taxon>
        <taxon>Sordariomycetes</taxon>
        <taxon>Hypocreomycetidae</taxon>
        <taxon>Hypocreales</taxon>
        <taxon>Stachybotryaceae</taxon>
        <taxon>Stachybotrys</taxon>
    </lineage>
</organism>
<dbReference type="InterPro" id="IPR000845">
    <property type="entry name" value="Nucleoside_phosphorylase_d"/>
</dbReference>
<dbReference type="Pfam" id="PF01048">
    <property type="entry name" value="PNP_UDP_1"/>
    <property type="match status" value="1"/>
</dbReference>